<proteinExistence type="predicted"/>
<accession>A0ABU9ZGL5</accession>
<sequence>MSILNRGRGPFPHLARMACRYRSLADDLERIARGDHPDEAELRDAPRLSDWRVYIHPVPHLLGIVVGHPEIGDGRLCRTSELITFDPTGGYARTFSRFYRLGPRATGHATDLER</sequence>
<evidence type="ECO:0000313" key="1">
    <source>
        <dbReference type="EMBL" id="MEN3230538.1"/>
    </source>
</evidence>
<comment type="caution">
    <text evidence="1">The sequence shown here is derived from an EMBL/GenBank/DDBJ whole genome shotgun (WGS) entry which is preliminary data.</text>
</comment>
<gene>
    <name evidence="1" type="ORF">PUR21_23435</name>
</gene>
<evidence type="ECO:0000313" key="2">
    <source>
        <dbReference type="Proteomes" id="UP001404845"/>
    </source>
</evidence>
<dbReference type="Proteomes" id="UP001404845">
    <property type="component" value="Unassembled WGS sequence"/>
</dbReference>
<reference evidence="1 2" key="1">
    <citation type="journal article" date="2023" name="PLoS ONE">
        <title>Complete genome assembly of Hawai'i environmental nontuberculous mycobacteria reveals unexpected co-isolation with methylobacteria.</title>
        <authorList>
            <person name="Hendrix J."/>
            <person name="Epperson L.E."/>
            <person name="Tong E.I."/>
            <person name="Chan Y.L."/>
            <person name="Hasan N.A."/>
            <person name="Dawrs S.N."/>
            <person name="Norton G.J."/>
            <person name="Virdi R."/>
            <person name="Crooks J.L."/>
            <person name="Chan E.D."/>
            <person name="Honda J.R."/>
            <person name="Strong M."/>
        </authorList>
    </citation>
    <scope>NUCLEOTIDE SEQUENCE [LARGE SCALE GENOMIC DNA]</scope>
    <source>
        <strain evidence="1 2">NJH_HI01</strain>
    </source>
</reference>
<dbReference type="InterPro" id="IPR046574">
    <property type="entry name" value="DUF6634"/>
</dbReference>
<keyword evidence="2" id="KW-1185">Reference proteome</keyword>
<name>A0ABU9ZGL5_9HYPH</name>
<organism evidence="1 2">
    <name type="scientific">Methylorubrum rhodesianum</name>
    <dbReference type="NCBI Taxonomy" id="29427"/>
    <lineage>
        <taxon>Bacteria</taxon>
        <taxon>Pseudomonadati</taxon>
        <taxon>Pseudomonadota</taxon>
        <taxon>Alphaproteobacteria</taxon>
        <taxon>Hyphomicrobiales</taxon>
        <taxon>Methylobacteriaceae</taxon>
        <taxon>Methylorubrum</taxon>
    </lineage>
</organism>
<dbReference type="EMBL" id="JAQYXL010000001">
    <property type="protein sequence ID" value="MEN3230538.1"/>
    <property type="molecule type" value="Genomic_DNA"/>
</dbReference>
<dbReference type="RefSeq" id="WP_200671651.1">
    <property type="nucleotide sequence ID" value="NZ_JACWCW010000086.1"/>
</dbReference>
<protein>
    <submittedName>
        <fullName evidence="1">Uncharacterized protein</fullName>
    </submittedName>
</protein>
<dbReference type="Pfam" id="PF20339">
    <property type="entry name" value="DUF6634"/>
    <property type="match status" value="1"/>
</dbReference>